<dbReference type="KEGG" id="scl:sce8280"/>
<sequence>MLPRENEVMHLSEPVVRGELAHHPEAPRFAAEVRRVHGRYADEVVARYRLCPFMRDAATGFGRFYVLLDREPVLETALAVMEEADSAVVHLVFPCIHAPSPQFERFASRLGEQLRRRFSPAPVLAAFHPEMAGDETNSHRLVGLLRHAPDPFVQTIPEGLNHTGTVLAGAGVEPAVDPAEDNYRRLEGAGIAAVKMRLAEIMADRDSSYAPFLAQLGLTRPGPRFSPLPTR</sequence>
<dbReference type="HOGENOM" id="CLU_1199153_0_0_7"/>
<evidence type="ECO:0000313" key="1">
    <source>
        <dbReference type="EMBL" id="CAN98450.1"/>
    </source>
</evidence>
<dbReference type="BioCyc" id="SCEL448385:SCE_RS42420-MONOMER"/>
<reference evidence="1 2" key="1">
    <citation type="journal article" date="2007" name="Nat. Biotechnol.">
        <title>Complete genome sequence of the myxobacterium Sorangium cellulosum.</title>
        <authorList>
            <person name="Schneiker S."/>
            <person name="Perlova O."/>
            <person name="Kaiser O."/>
            <person name="Gerth K."/>
            <person name="Alici A."/>
            <person name="Altmeyer M.O."/>
            <person name="Bartels D."/>
            <person name="Bekel T."/>
            <person name="Beyer S."/>
            <person name="Bode E."/>
            <person name="Bode H.B."/>
            <person name="Bolten C.J."/>
            <person name="Choudhuri J.V."/>
            <person name="Doss S."/>
            <person name="Elnakady Y.A."/>
            <person name="Frank B."/>
            <person name="Gaigalat L."/>
            <person name="Goesmann A."/>
            <person name="Groeger C."/>
            <person name="Gross F."/>
            <person name="Jelsbak L."/>
            <person name="Jelsbak L."/>
            <person name="Kalinowski J."/>
            <person name="Kegler C."/>
            <person name="Knauber T."/>
            <person name="Konietzny S."/>
            <person name="Kopp M."/>
            <person name="Krause L."/>
            <person name="Krug D."/>
            <person name="Linke B."/>
            <person name="Mahmud T."/>
            <person name="Martinez-Arias R."/>
            <person name="McHardy A.C."/>
            <person name="Merai M."/>
            <person name="Meyer F."/>
            <person name="Mormann S."/>
            <person name="Munoz-Dorado J."/>
            <person name="Perez J."/>
            <person name="Pradella S."/>
            <person name="Rachid S."/>
            <person name="Raddatz G."/>
            <person name="Rosenau F."/>
            <person name="Rueckert C."/>
            <person name="Sasse F."/>
            <person name="Scharfe M."/>
            <person name="Schuster S.C."/>
            <person name="Suen G."/>
            <person name="Treuner-Lange A."/>
            <person name="Velicer G.J."/>
            <person name="Vorholter F.-J."/>
            <person name="Weissman K.J."/>
            <person name="Welch R.D."/>
            <person name="Wenzel S.C."/>
            <person name="Whitworth D.E."/>
            <person name="Wilhelm S."/>
            <person name="Wittmann C."/>
            <person name="Bloecker H."/>
            <person name="Puehler A."/>
            <person name="Mueller R."/>
        </authorList>
    </citation>
    <scope>NUCLEOTIDE SEQUENCE [LARGE SCALE GENOMIC DNA]</scope>
    <source>
        <strain evidence="2">So ce56</strain>
    </source>
</reference>
<keyword evidence="2" id="KW-1185">Reference proteome</keyword>
<dbReference type="eggNOG" id="COG3310">
    <property type="taxonomic scope" value="Bacteria"/>
</dbReference>
<name>A9FNR8_SORC5</name>
<dbReference type="EMBL" id="AM746676">
    <property type="protein sequence ID" value="CAN98450.1"/>
    <property type="molecule type" value="Genomic_DNA"/>
</dbReference>
<dbReference type="AlphaFoldDB" id="A9FNR8"/>
<protein>
    <submittedName>
        <fullName evidence="1">Uncharacterized protein</fullName>
    </submittedName>
</protein>
<dbReference type="Proteomes" id="UP000002139">
    <property type="component" value="Chromosome"/>
</dbReference>
<proteinExistence type="predicted"/>
<accession>A9FNR8</accession>
<organism evidence="1 2">
    <name type="scientific">Sorangium cellulosum (strain So ce56)</name>
    <name type="common">Polyangium cellulosum (strain So ce56)</name>
    <dbReference type="NCBI Taxonomy" id="448385"/>
    <lineage>
        <taxon>Bacteria</taxon>
        <taxon>Pseudomonadati</taxon>
        <taxon>Myxococcota</taxon>
        <taxon>Polyangia</taxon>
        <taxon>Polyangiales</taxon>
        <taxon>Polyangiaceae</taxon>
        <taxon>Sorangium</taxon>
    </lineage>
</organism>
<gene>
    <name evidence="1" type="ordered locus">sce8280</name>
</gene>
<evidence type="ECO:0000313" key="2">
    <source>
        <dbReference type="Proteomes" id="UP000002139"/>
    </source>
</evidence>